<dbReference type="Proteomes" id="UP001595617">
    <property type="component" value="Unassembled WGS sequence"/>
</dbReference>
<protein>
    <submittedName>
        <fullName evidence="1">Uncharacterized protein</fullName>
    </submittedName>
</protein>
<reference evidence="2" key="1">
    <citation type="journal article" date="2019" name="Int. J. Syst. Evol. Microbiol.">
        <title>The Global Catalogue of Microorganisms (GCM) 10K type strain sequencing project: providing services to taxonomists for standard genome sequencing and annotation.</title>
        <authorList>
            <consortium name="The Broad Institute Genomics Platform"/>
            <consortium name="The Broad Institute Genome Sequencing Center for Infectious Disease"/>
            <person name="Wu L."/>
            <person name="Ma J."/>
        </authorList>
    </citation>
    <scope>NUCLEOTIDE SEQUENCE [LARGE SCALE GENOMIC DNA]</scope>
    <source>
        <strain evidence="2">IBRC 10765</strain>
    </source>
</reference>
<sequence length="115" mass="12765">MSMKNLNPLRTLLQGVAGQQTTLPYQAVIKALQLPTPAMRTLTQGLEILAWEDAVNQRPLVSAVVVQKGKPYPRPGFFGTAYALSLYDGPDEGAEAEMWHQDQLEKVWSYYSTPA</sequence>
<gene>
    <name evidence="1" type="ORF">ACFOOG_07525</name>
</gene>
<evidence type="ECO:0000313" key="2">
    <source>
        <dbReference type="Proteomes" id="UP001595617"/>
    </source>
</evidence>
<comment type="caution">
    <text evidence="1">The sequence shown here is derived from an EMBL/GenBank/DDBJ whole genome shotgun (WGS) entry which is preliminary data.</text>
</comment>
<dbReference type="EMBL" id="JBHRYR010000003">
    <property type="protein sequence ID" value="MFC3852678.1"/>
    <property type="molecule type" value="Genomic_DNA"/>
</dbReference>
<organism evidence="1 2">
    <name type="scientific">Saccharospirillum mangrovi</name>
    <dbReference type="NCBI Taxonomy" id="2161747"/>
    <lineage>
        <taxon>Bacteria</taxon>
        <taxon>Pseudomonadati</taxon>
        <taxon>Pseudomonadota</taxon>
        <taxon>Gammaproteobacteria</taxon>
        <taxon>Oceanospirillales</taxon>
        <taxon>Saccharospirillaceae</taxon>
        <taxon>Saccharospirillum</taxon>
    </lineage>
</organism>
<accession>A0ABV7ZVV8</accession>
<name>A0ABV7ZVV8_9GAMM</name>
<evidence type="ECO:0000313" key="1">
    <source>
        <dbReference type="EMBL" id="MFC3852678.1"/>
    </source>
</evidence>
<proteinExistence type="predicted"/>
<dbReference type="RefSeq" id="WP_380695116.1">
    <property type="nucleotide sequence ID" value="NZ_JBHRYR010000003.1"/>
</dbReference>
<keyword evidence="2" id="KW-1185">Reference proteome</keyword>